<feature type="compositionally biased region" description="Polar residues" evidence="1">
    <location>
        <begin position="182"/>
        <end position="202"/>
    </location>
</feature>
<feature type="region of interest" description="Disordered" evidence="1">
    <location>
        <begin position="288"/>
        <end position="312"/>
    </location>
</feature>
<organism evidence="2 3">
    <name type="scientific">Streblomastix strix</name>
    <dbReference type="NCBI Taxonomy" id="222440"/>
    <lineage>
        <taxon>Eukaryota</taxon>
        <taxon>Metamonada</taxon>
        <taxon>Preaxostyla</taxon>
        <taxon>Oxymonadida</taxon>
        <taxon>Streblomastigidae</taxon>
        <taxon>Streblomastix</taxon>
    </lineage>
</organism>
<comment type="caution">
    <text evidence="2">The sequence shown here is derived from an EMBL/GenBank/DDBJ whole genome shotgun (WGS) entry which is preliminary data.</text>
</comment>
<evidence type="ECO:0000313" key="3">
    <source>
        <dbReference type="Proteomes" id="UP000324800"/>
    </source>
</evidence>
<proteinExistence type="predicted"/>
<name>A0A5J4XBJ8_9EUKA</name>
<feature type="region of interest" description="Disordered" evidence="1">
    <location>
        <begin position="155"/>
        <end position="210"/>
    </location>
</feature>
<gene>
    <name evidence="2" type="ORF">EZS28_000582</name>
</gene>
<dbReference type="EMBL" id="SNRW01000049">
    <property type="protein sequence ID" value="KAA6403895.1"/>
    <property type="molecule type" value="Genomic_DNA"/>
</dbReference>
<feature type="region of interest" description="Disordered" evidence="1">
    <location>
        <begin position="70"/>
        <end position="114"/>
    </location>
</feature>
<protein>
    <submittedName>
        <fullName evidence="2">Uncharacterized protein</fullName>
    </submittedName>
</protein>
<accession>A0A5J4XBJ8</accession>
<reference evidence="2 3" key="1">
    <citation type="submission" date="2019-03" db="EMBL/GenBank/DDBJ databases">
        <title>Single cell metagenomics reveals metabolic interactions within the superorganism composed of flagellate Streblomastix strix and complex community of Bacteroidetes bacteria on its surface.</title>
        <authorList>
            <person name="Treitli S.C."/>
            <person name="Kolisko M."/>
            <person name="Husnik F."/>
            <person name="Keeling P."/>
            <person name="Hampl V."/>
        </authorList>
    </citation>
    <scope>NUCLEOTIDE SEQUENCE [LARGE SCALE GENOMIC DNA]</scope>
    <source>
        <strain evidence="2">ST1C</strain>
    </source>
</reference>
<evidence type="ECO:0000313" key="2">
    <source>
        <dbReference type="EMBL" id="KAA6403895.1"/>
    </source>
</evidence>
<dbReference type="AlphaFoldDB" id="A0A5J4XBJ8"/>
<feature type="compositionally biased region" description="Acidic residues" evidence="1">
    <location>
        <begin position="92"/>
        <end position="101"/>
    </location>
</feature>
<evidence type="ECO:0000256" key="1">
    <source>
        <dbReference type="SAM" id="MobiDB-lite"/>
    </source>
</evidence>
<dbReference type="Proteomes" id="UP000324800">
    <property type="component" value="Unassembled WGS sequence"/>
</dbReference>
<sequence length="312" mass="35066">MTEMKRTYSEQKQDFKIENKEIKISVESIQSEIPSELQLNSKPVEDPLSLQISINNEDVDNELLRDAADEVEGEEGLDGTISNNRNQTNGQSDDEEDDVCEDANAQQVQEQAKAERRMRDWVTYMNQQQNIPLNPIVSNPSLYYTALAQQQRMISSQTGSGINGDEELKEKEDKSDLVSVRSHISTHTQRTSTMPSLSSVAETQDAEDQDDKQIFEKERLLTKDEVPKEKELNLNIQKLKDKEKDSIKEDLSDKLSIYSHISTTTTRTAGMWSVASAKTAHTLQTTISKDSGGSGGSHLVPQNVLPYPGYVR</sequence>
<feature type="compositionally biased region" description="Polar residues" evidence="1">
    <location>
        <begin position="80"/>
        <end position="91"/>
    </location>
</feature>
<feature type="compositionally biased region" description="Basic and acidic residues" evidence="1">
    <location>
        <begin position="166"/>
        <end position="176"/>
    </location>
</feature>